<proteinExistence type="predicted"/>
<dbReference type="EMBL" id="LSSK01000620">
    <property type="protein sequence ID" value="OMH82649.1"/>
    <property type="molecule type" value="Genomic_DNA"/>
</dbReference>
<feature type="transmembrane region" description="Helical" evidence="1">
    <location>
        <begin position="20"/>
        <end position="41"/>
    </location>
</feature>
<sequence length="128" mass="14733">MINEGYKSFPSGHSSGKPTLGPYFRIFWNGFFVIVFVIPFWSQDSKGYHLQDDDYIVSNSHRNYCCNLKDNRLLAPFWGRASWIKAKDFSDDAPPGNINQHHQGYEELLDESSELRDLSNSASVINMH</sequence>
<dbReference type="AlphaFoldDB" id="A0A1R1PNV7"/>
<evidence type="ECO:0000313" key="2">
    <source>
        <dbReference type="EMBL" id="OMH82649.1"/>
    </source>
</evidence>
<keyword evidence="1" id="KW-0812">Transmembrane</keyword>
<evidence type="ECO:0000313" key="3">
    <source>
        <dbReference type="Proteomes" id="UP000188320"/>
    </source>
</evidence>
<accession>A0A1R1PNV7</accession>
<name>A0A1R1PNV7_ZANCU</name>
<reference evidence="3" key="1">
    <citation type="submission" date="2017-01" db="EMBL/GenBank/DDBJ databases">
        <authorList>
            <person name="Wang Y."/>
            <person name="White M."/>
            <person name="Kvist S."/>
            <person name="Moncalvo J.-M."/>
        </authorList>
    </citation>
    <scope>NUCLEOTIDE SEQUENCE [LARGE SCALE GENOMIC DNA]</scope>
    <source>
        <strain evidence="3">COL-18-3</strain>
    </source>
</reference>
<comment type="caution">
    <text evidence="2">The sequence shown here is derived from an EMBL/GenBank/DDBJ whole genome shotgun (WGS) entry which is preliminary data.</text>
</comment>
<keyword evidence="1" id="KW-1133">Transmembrane helix</keyword>
<gene>
    <name evidence="2" type="ORF">AX774_g3864</name>
</gene>
<keyword evidence="3" id="KW-1185">Reference proteome</keyword>
<keyword evidence="1" id="KW-0472">Membrane</keyword>
<protein>
    <submittedName>
        <fullName evidence="2">Uncharacterized protein</fullName>
    </submittedName>
</protein>
<dbReference type="Proteomes" id="UP000188320">
    <property type="component" value="Unassembled WGS sequence"/>
</dbReference>
<organism evidence="2 3">
    <name type="scientific">Zancudomyces culisetae</name>
    <name type="common">Gut fungus</name>
    <name type="synonym">Smittium culisetae</name>
    <dbReference type="NCBI Taxonomy" id="1213189"/>
    <lineage>
        <taxon>Eukaryota</taxon>
        <taxon>Fungi</taxon>
        <taxon>Fungi incertae sedis</taxon>
        <taxon>Zoopagomycota</taxon>
        <taxon>Kickxellomycotina</taxon>
        <taxon>Harpellomycetes</taxon>
        <taxon>Harpellales</taxon>
        <taxon>Legeriomycetaceae</taxon>
        <taxon>Zancudomyces</taxon>
    </lineage>
</organism>
<evidence type="ECO:0000256" key="1">
    <source>
        <dbReference type="SAM" id="Phobius"/>
    </source>
</evidence>